<accession>A0A0D7B2R1</accession>
<proteinExistence type="predicted"/>
<name>A0A0D7B2R1_9AGAR</name>
<keyword evidence="2" id="KW-1185">Reference proteome</keyword>
<dbReference type="Proteomes" id="UP000054007">
    <property type="component" value="Unassembled WGS sequence"/>
</dbReference>
<evidence type="ECO:0008006" key="3">
    <source>
        <dbReference type="Google" id="ProtNLM"/>
    </source>
</evidence>
<protein>
    <recommendedName>
        <fullName evidence="3">F-box domain-containing protein</fullName>
    </recommendedName>
</protein>
<reference evidence="1 2" key="1">
    <citation type="journal article" date="2015" name="Fungal Genet. Biol.">
        <title>Evolution of novel wood decay mechanisms in Agaricales revealed by the genome sequences of Fistulina hepatica and Cylindrobasidium torrendii.</title>
        <authorList>
            <person name="Floudas D."/>
            <person name="Held B.W."/>
            <person name="Riley R."/>
            <person name="Nagy L.G."/>
            <person name="Koehler G."/>
            <person name="Ransdell A.S."/>
            <person name="Younus H."/>
            <person name="Chow J."/>
            <person name="Chiniquy J."/>
            <person name="Lipzen A."/>
            <person name="Tritt A."/>
            <person name="Sun H."/>
            <person name="Haridas S."/>
            <person name="LaButti K."/>
            <person name="Ohm R.A."/>
            <person name="Kues U."/>
            <person name="Blanchette R.A."/>
            <person name="Grigoriev I.V."/>
            <person name="Minto R.E."/>
            <person name="Hibbett D.S."/>
        </authorList>
    </citation>
    <scope>NUCLEOTIDE SEQUENCE [LARGE SCALE GENOMIC DNA]</scope>
    <source>
        <strain evidence="1 2">FP15055 ss-10</strain>
    </source>
</reference>
<dbReference type="SUPFAM" id="SSF52047">
    <property type="entry name" value="RNI-like"/>
    <property type="match status" value="1"/>
</dbReference>
<evidence type="ECO:0000313" key="1">
    <source>
        <dbReference type="EMBL" id="KIY64459.1"/>
    </source>
</evidence>
<evidence type="ECO:0000313" key="2">
    <source>
        <dbReference type="Proteomes" id="UP000054007"/>
    </source>
</evidence>
<gene>
    <name evidence="1" type="ORF">CYLTODRAFT_457168</name>
</gene>
<dbReference type="EMBL" id="KN880634">
    <property type="protein sequence ID" value="KIY64459.1"/>
    <property type="molecule type" value="Genomic_DNA"/>
</dbReference>
<sequence length="398" mass="45001">MAMLPVEIKSVIIDCMANFTGDPFVGIALVWPDVLFRIREHRFHTVVLLTAFRARRLLDLLQTSPSIASVVRTLAVENFHVVDTPDVNLPRSLAMMNNITSVKFFNIPCHNGRAMKSFDALPSSVVNVHLHFLCINEMHQEVPLRIDHLFDTLQSFPNVQKLGFNFTRSSTTNFVQSRVQLPHIRVLSLGGDVLSESSFISSFLARAALPSLSSLYIEELHQITPLIPMLHCWGATLKELHVPNHDLLRDTLSTINTAFTLPGGIEAVEFHIRISDDPQEEYYLHAWANALEKHGQSTASHLRRLTISKLEFPWPDAQDIRLYSEALLRFDFVLGTGALAVKHLDWCMCARGGSLEGDSDEPFKWVNGAIFPIVRWRFLSENSEAKFRTTSTISKVFE</sequence>
<organism evidence="1 2">
    <name type="scientific">Cylindrobasidium torrendii FP15055 ss-10</name>
    <dbReference type="NCBI Taxonomy" id="1314674"/>
    <lineage>
        <taxon>Eukaryota</taxon>
        <taxon>Fungi</taxon>
        <taxon>Dikarya</taxon>
        <taxon>Basidiomycota</taxon>
        <taxon>Agaricomycotina</taxon>
        <taxon>Agaricomycetes</taxon>
        <taxon>Agaricomycetidae</taxon>
        <taxon>Agaricales</taxon>
        <taxon>Marasmiineae</taxon>
        <taxon>Physalacriaceae</taxon>
        <taxon>Cylindrobasidium</taxon>
    </lineage>
</organism>
<dbReference type="AlphaFoldDB" id="A0A0D7B2R1"/>